<name>A0A0V0SHE6_9BILA</name>
<keyword evidence="2" id="KW-1185">Reference proteome</keyword>
<organism evidence="1 2">
    <name type="scientific">Trichinella nelsoni</name>
    <dbReference type="NCBI Taxonomy" id="6336"/>
    <lineage>
        <taxon>Eukaryota</taxon>
        <taxon>Metazoa</taxon>
        <taxon>Ecdysozoa</taxon>
        <taxon>Nematoda</taxon>
        <taxon>Enoplea</taxon>
        <taxon>Dorylaimia</taxon>
        <taxon>Trichinellida</taxon>
        <taxon>Trichinellidae</taxon>
        <taxon>Trichinella</taxon>
    </lineage>
</organism>
<evidence type="ECO:0000313" key="2">
    <source>
        <dbReference type="Proteomes" id="UP000054630"/>
    </source>
</evidence>
<dbReference type="AlphaFoldDB" id="A0A0V0SHE6"/>
<sequence>MTQQEEKTKIDHHVMPLIIRKLKVMLSLNSSKLFRNISLSYDLLKMRHSKLKFHCQKQTKADHIQISIIALGMLYQLSFPEKMLRKITIINRSFKTIPTNSNTFALRHCGSLNTMTMINKERSNSSLSCNVQ</sequence>
<proteinExistence type="predicted"/>
<dbReference type="EMBL" id="JYDL01000010">
    <property type="protein sequence ID" value="KRX25733.1"/>
    <property type="molecule type" value="Genomic_DNA"/>
</dbReference>
<gene>
    <name evidence="1" type="ORF">T07_9273</name>
</gene>
<accession>A0A0V0SHE6</accession>
<evidence type="ECO:0000313" key="1">
    <source>
        <dbReference type="EMBL" id="KRX25733.1"/>
    </source>
</evidence>
<dbReference type="Proteomes" id="UP000054630">
    <property type="component" value="Unassembled WGS sequence"/>
</dbReference>
<reference evidence="1 2" key="1">
    <citation type="submission" date="2015-01" db="EMBL/GenBank/DDBJ databases">
        <title>Evolution of Trichinella species and genotypes.</title>
        <authorList>
            <person name="Korhonen P.K."/>
            <person name="Edoardo P."/>
            <person name="Giuseppe L.R."/>
            <person name="Gasser R.B."/>
        </authorList>
    </citation>
    <scope>NUCLEOTIDE SEQUENCE [LARGE SCALE GENOMIC DNA]</scope>
    <source>
        <strain evidence="1">ISS37</strain>
    </source>
</reference>
<comment type="caution">
    <text evidence="1">The sequence shown here is derived from an EMBL/GenBank/DDBJ whole genome shotgun (WGS) entry which is preliminary data.</text>
</comment>
<protein>
    <submittedName>
        <fullName evidence="1">Uncharacterized protein</fullName>
    </submittedName>
</protein>